<proteinExistence type="predicted"/>
<dbReference type="AlphaFoldDB" id="A0A317WIH4"/>
<keyword evidence="2" id="KW-1185">Reference proteome</keyword>
<dbReference type="STRING" id="1448321.A0A317WIH4"/>
<dbReference type="EMBL" id="MSFL01000009">
    <property type="protein sequence ID" value="PWY85082.1"/>
    <property type="molecule type" value="Genomic_DNA"/>
</dbReference>
<dbReference type="RefSeq" id="XP_025400424.1">
    <property type="nucleotide sequence ID" value="XM_025546563.1"/>
</dbReference>
<dbReference type="OrthoDB" id="2578740at2759"/>
<evidence type="ECO:0000313" key="1">
    <source>
        <dbReference type="EMBL" id="PWY85082.1"/>
    </source>
</evidence>
<name>A0A317WIH4_9EURO</name>
<dbReference type="VEuPathDB" id="FungiDB:BO70DRAFT_395752"/>
<dbReference type="GeneID" id="37068800"/>
<accession>A0A317WIH4</accession>
<comment type="caution">
    <text evidence="1">The sequence shown here is derived from an EMBL/GenBank/DDBJ whole genome shotgun (WGS) entry which is preliminary data.</text>
</comment>
<reference evidence="1 2" key="1">
    <citation type="submission" date="2016-12" db="EMBL/GenBank/DDBJ databases">
        <title>The genomes of Aspergillus section Nigri reveals drivers in fungal speciation.</title>
        <authorList>
            <consortium name="DOE Joint Genome Institute"/>
            <person name="Vesth T.C."/>
            <person name="Nybo J."/>
            <person name="Theobald S."/>
            <person name="Brandl J."/>
            <person name="Frisvad J.C."/>
            <person name="Nielsen K.F."/>
            <person name="Lyhne E.K."/>
            <person name="Kogle M.E."/>
            <person name="Kuo A."/>
            <person name="Riley R."/>
            <person name="Clum A."/>
            <person name="Nolan M."/>
            <person name="Lipzen A."/>
            <person name="Salamov A."/>
            <person name="Henrissat B."/>
            <person name="Wiebenga A."/>
            <person name="De Vries R.P."/>
            <person name="Grigoriev I.V."/>
            <person name="Mortensen U.H."/>
            <person name="Andersen M.R."/>
            <person name="Baker S.E."/>
        </authorList>
    </citation>
    <scope>NUCLEOTIDE SEQUENCE [LARGE SCALE GENOMIC DNA]</scope>
    <source>
        <strain evidence="1 2">CBS 117.55</strain>
    </source>
</reference>
<dbReference type="Proteomes" id="UP000247233">
    <property type="component" value="Unassembled WGS sequence"/>
</dbReference>
<gene>
    <name evidence="1" type="ORF">BO70DRAFT_395752</name>
</gene>
<organism evidence="1 2">
    <name type="scientific">Aspergillus heteromorphus CBS 117.55</name>
    <dbReference type="NCBI Taxonomy" id="1448321"/>
    <lineage>
        <taxon>Eukaryota</taxon>
        <taxon>Fungi</taxon>
        <taxon>Dikarya</taxon>
        <taxon>Ascomycota</taxon>
        <taxon>Pezizomycotina</taxon>
        <taxon>Eurotiomycetes</taxon>
        <taxon>Eurotiomycetidae</taxon>
        <taxon>Eurotiales</taxon>
        <taxon>Aspergillaceae</taxon>
        <taxon>Aspergillus</taxon>
        <taxon>Aspergillus subgen. Circumdati</taxon>
    </lineage>
</organism>
<sequence length="143" mass="16295">MDIVGDDFPLPRTDYQNLYLSDDVVLQEECPRGRQSNDPVCKKPIRLMETPKTIMYIPCNELHDMDIYILIPNLDSNRTPMLSLDIPRQVGMWMGIDHAAGQGLQVQVWNPQMYLHQGLDGSALNDLNRPYIISIVALDMPVV</sequence>
<evidence type="ECO:0000313" key="2">
    <source>
        <dbReference type="Proteomes" id="UP000247233"/>
    </source>
</evidence>
<protein>
    <submittedName>
        <fullName evidence="1">Uncharacterized protein</fullName>
    </submittedName>
</protein>